<keyword evidence="7" id="KW-0812">Transmembrane</keyword>
<dbReference type="PANTHER" id="PTHR44936:SF10">
    <property type="entry name" value="SENSOR PROTEIN RSTB"/>
    <property type="match status" value="1"/>
</dbReference>
<evidence type="ECO:0000256" key="7">
    <source>
        <dbReference type="SAM" id="Phobius"/>
    </source>
</evidence>
<dbReference type="AlphaFoldDB" id="A0A0W0YYW3"/>
<keyword evidence="4" id="KW-0547">Nucleotide-binding</keyword>
<dbReference type="EMBL" id="LNYX01000030">
    <property type="protein sequence ID" value="KTD62080.1"/>
    <property type="molecule type" value="Genomic_DNA"/>
</dbReference>
<feature type="transmembrane region" description="Helical" evidence="7">
    <location>
        <begin position="138"/>
        <end position="163"/>
    </location>
</feature>
<dbReference type="GO" id="GO:0000155">
    <property type="term" value="F:phosphorelay sensor kinase activity"/>
    <property type="evidence" value="ECO:0007669"/>
    <property type="project" value="TreeGrafter"/>
</dbReference>
<accession>A0A0W0YYW3</accession>
<evidence type="ECO:0000313" key="9">
    <source>
        <dbReference type="EMBL" id="KTD62080.1"/>
    </source>
</evidence>
<organism evidence="9 10">
    <name type="scientific">Legionella spiritensis</name>
    <dbReference type="NCBI Taxonomy" id="452"/>
    <lineage>
        <taxon>Bacteria</taxon>
        <taxon>Pseudomonadati</taxon>
        <taxon>Pseudomonadota</taxon>
        <taxon>Gammaproteobacteria</taxon>
        <taxon>Legionellales</taxon>
        <taxon>Legionellaceae</taxon>
        <taxon>Legionella</taxon>
    </lineage>
</organism>
<keyword evidence="3" id="KW-0808">Transferase</keyword>
<evidence type="ECO:0000256" key="5">
    <source>
        <dbReference type="ARBA" id="ARBA00022777"/>
    </source>
</evidence>
<dbReference type="SUPFAM" id="SSF55874">
    <property type="entry name" value="ATPase domain of HSP90 chaperone/DNA topoisomerase II/histidine kinase"/>
    <property type="match status" value="1"/>
</dbReference>
<protein>
    <recommendedName>
        <fullName evidence="2">histidine kinase</fullName>
        <ecNumber evidence="2">2.7.13.3</ecNumber>
    </recommendedName>
</protein>
<dbReference type="InterPro" id="IPR005467">
    <property type="entry name" value="His_kinase_dom"/>
</dbReference>
<keyword evidence="5 9" id="KW-0418">Kinase</keyword>
<dbReference type="RefSeq" id="WP_058483850.1">
    <property type="nucleotide sequence ID" value="NZ_CAAAII010000008.1"/>
</dbReference>
<dbReference type="OrthoDB" id="9806130at2"/>
<dbReference type="GO" id="GO:0005886">
    <property type="term" value="C:plasma membrane"/>
    <property type="evidence" value="ECO:0007669"/>
    <property type="project" value="TreeGrafter"/>
</dbReference>
<gene>
    <name evidence="9" type="primary">qseC_2</name>
    <name evidence="9" type="ORF">Lspi_1930</name>
</gene>
<keyword evidence="7" id="KW-0472">Membrane</keyword>
<reference evidence="9 10" key="1">
    <citation type="submission" date="2015-11" db="EMBL/GenBank/DDBJ databases">
        <title>Genomic analysis of 38 Legionella species identifies large and diverse effector repertoires.</title>
        <authorList>
            <person name="Burstein D."/>
            <person name="Amaro F."/>
            <person name="Zusman T."/>
            <person name="Lifshitz Z."/>
            <person name="Cohen O."/>
            <person name="Gilbert J.A."/>
            <person name="Pupko T."/>
            <person name="Shuman H.A."/>
            <person name="Segal G."/>
        </authorList>
    </citation>
    <scope>NUCLEOTIDE SEQUENCE [LARGE SCALE GENOMIC DNA]</scope>
    <source>
        <strain evidence="9 10">Mt.St.Helens-9</strain>
    </source>
</reference>
<dbReference type="PANTHER" id="PTHR44936">
    <property type="entry name" value="SENSOR PROTEIN CREC"/>
    <property type="match status" value="1"/>
</dbReference>
<evidence type="ECO:0000256" key="2">
    <source>
        <dbReference type="ARBA" id="ARBA00012438"/>
    </source>
</evidence>
<evidence type="ECO:0000259" key="8">
    <source>
        <dbReference type="PROSITE" id="PS50109"/>
    </source>
</evidence>
<evidence type="ECO:0000256" key="1">
    <source>
        <dbReference type="ARBA" id="ARBA00000085"/>
    </source>
</evidence>
<keyword evidence="6" id="KW-0067">ATP-binding</keyword>
<evidence type="ECO:0000256" key="4">
    <source>
        <dbReference type="ARBA" id="ARBA00022741"/>
    </source>
</evidence>
<dbReference type="InterPro" id="IPR050980">
    <property type="entry name" value="2C_sensor_his_kinase"/>
</dbReference>
<dbReference type="STRING" id="452.Lspi_1930"/>
<proteinExistence type="predicted"/>
<dbReference type="GO" id="GO:0005524">
    <property type="term" value="F:ATP binding"/>
    <property type="evidence" value="ECO:0007669"/>
    <property type="project" value="UniProtKB-KW"/>
</dbReference>
<dbReference type="PATRIC" id="fig|452.5.peg.2118"/>
<feature type="domain" description="Histidine kinase" evidence="8">
    <location>
        <begin position="257"/>
        <end position="465"/>
    </location>
</feature>
<dbReference type="Proteomes" id="UP000054877">
    <property type="component" value="Unassembled WGS sequence"/>
</dbReference>
<comment type="caution">
    <text evidence="9">The sequence shown here is derived from an EMBL/GenBank/DDBJ whole genome shotgun (WGS) entry which is preliminary data.</text>
</comment>
<evidence type="ECO:0000313" key="10">
    <source>
        <dbReference type="Proteomes" id="UP000054877"/>
    </source>
</evidence>
<comment type="catalytic activity">
    <reaction evidence="1">
        <text>ATP + protein L-histidine = ADP + protein N-phospho-L-histidine.</text>
        <dbReference type="EC" id="2.7.13.3"/>
    </reaction>
</comment>
<keyword evidence="7" id="KW-1133">Transmembrane helix</keyword>
<evidence type="ECO:0000256" key="6">
    <source>
        <dbReference type="ARBA" id="ARBA00022840"/>
    </source>
</evidence>
<evidence type="ECO:0000256" key="3">
    <source>
        <dbReference type="ARBA" id="ARBA00022679"/>
    </source>
</evidence>
<dbReference type="PROSITE" id="PS50109">
    <property type="entry name" value="HIS_KIN"/>
    <property type="match status" value="1"/>
</dbReference>
<dbReference type="PRINTS" id="PR00344">
    <property type="entry name" value="BCTRLSENSOR"/>
</dbReference>
<dbReference type="InterPro" id="IPR036890">
    <property type="entry name" value="HATPase_C_sf"/>
</dbReference>
<feature type="transmembrane region" description="Helical" evidence="7">
    <location>
        <begin position="25"/>
        <end position="47"/>
    </location>
</feature>
<dbReference type="CDD" id="cd00075">
    <property type="entry name" value="HATPase"/>
    <property type="match status" value="1"/>
</dbReference>
<name>A0A0W0YYW3_LEGSP</name>
<sequence>MKFYSNHALKAMQYKSLGDQVSRKISAWIFILVVLVITAIFSISFFLSRQMFDQQVSIWNKIAPEQALISLMDSDSFSINREINFLKSTGLFSSFLITDNRKNIIAHFGNNSIENIKLIPIKDNAKIVWGYYYFKPDFYRYISAFLIAGIIFLIIISLVYFVIKWRIKIGLDSEFSRFHNFLYEIEKLTEKLHDYSSEDGKTELPLKSSENNEQIIINRAINRLLEEINQAHRSLRAAIVASEQRKFQEELTKTALQVVHDIGSPIAILEIIQSTTSGIPEQNRTLLKNAIERIRDISNTLLKKARHDFSDNIDVAQSQQMAISIIEQVISEKRVQFKEKATINFNTGKDAHNIFFFVNSSELSRVISNLINNAVEAIQDDNRITVSLSDLGDEALIRIQDYGKGIPQHILSKLGTLGGSFGKIQGTGVGLNHAISTIKKFDGRLEIDSHEGQGTIVQIYLPKSEPSLWFASEIKISDAQMVVIIDDDEGIHTLWENKFKTFQNENKITVDLLHFYSPNDVIQWKDNFSVRNSILYLCDYEFVDSELNGIELIKKMKLNKDAFLVTSRLVNDVISHCESEKIKLLPKNIAHMFPIVAFNGSAL</sequence>
<dbReference type="Gene3D" id="3.30.565.10">
    <property type="entry name" value="Histidine kinase-like ATPase, C-terminal domain"/>
    <property type="match status" value="1"/>
</dbReference>
<dbReference type="EC" id="2.7.13.3" evidence="2"/>
<dbReference type="SMART" id="SM00387">
    <property type="entry name" value="HATPase_c"/>
    <property type="match status" value="1"/>
</dbReference>
<keyword evidence="10" id="KW-1185">Reference proteome</keyword>
<dbReference type="InterPro" id="IPR004358">
    <property type="entry name" value="Sig_transdc_His_kin-like_C"/>
</dbReference>
<dbReference type="InterPro" id="IPR003594">
    <property type="entry name" value="HATPase_dom"/>
</dbReference>
<dbReference type="Pfam" id="PF02518">
    <property type="entry name" value="HATPase_c"/>
    <property type="match status" value="1"/>
</dbReference>